<protein>
    <submittedName>
        <fullName evidence="1">Cob(I)alamin adenosyltransferase</fullName>
    </submittedName>
</protein>
<dbReference type="RefSeq" id="WP_184189664.1">
    <property type="nucleotide sequence ID" value="NZ_JACHLE010000003.1"/>
</dbReference>
<dbReference type="AlphaFoldDB" id="A0A840KCE9"/>
<sequence>MQPENFPYKSLHDYLDIIFKDITPTEIDIIKAKKTYWRNYNTLLKKNQRIKHKEVTIPLTKEQLELLSRKIENNYSVSQYVKSVILQHINNESASLSKKQDLTGIEQQLFLVTDYLESLLYQRRFVDNTQIGKLEQHILYLQQLLETQF</sequence>
<proteinExistence type="predicted"/>
<accession>A0A840KCE9</accession>
<keyword evidence="2" id="KW-1185">Reference proteome</keyword>
<organism evidence="1 2">
    <name type="scientific">Chryseobacterium defluvii</name>
    <dbReference type="NCBI Taxonomy" id="160396"/>
    <lineage>
        <taxon>Bacteria</taxon>
        <taxon>Pseudomonadati</taxon>
        <taxon>Bacteroidota</taxon>
        <taxon>Flavobacteriia</taxon>
        <taxon>Flavobacteriales</taxon>
        <taxon>Weeksellaceae</taxon>
        <taxon>Chryseobacterium group</taxon>
        <taxon>Chryseobacterium</taxon>
    </lineage>
</organism>
<keyword evidence="1" id="KW-0808">Transferase</keyword>
<evidence type="ECO:0000313" key="2">
    <source>
        <dbReference type="Proteomes" id="UP000592180"/>
    </source>
</evidence>
<name>A0A840KCE9_9FLAO</name>
<gene>
    <name evidence="1" type="ORF">HNP38_002375</name>
</gene>
<evidence type="ECO:0000313" key="1">
    <source>
        <dbReference type="EMBL" id="MBB4807071.1"/>
    </source>
</evidence>
<dbReference type="Proteomes" id="UP000592180">
    <property type="component" value="Unassembled WGS sequence"/>
</dbReference>
<comment type="caution">
    <text evidence="1">The sequence shown here is derived from an EMBL/GenBank/DDBJ whole genome shotgun (WGS) entry which is preliminary data.</text>
</comment>
<dbReference type="EMBL" id="JACHLE010000003">
    <property type="protein sequence ID" value="MBB4807071.1"/>
    <property type="molecule type" value="Genomic_DNA"/>
</dbReference>
<reference evidence="1 2" key="1">
    <citation type="submission" date="2020-08" db="EMBL/GenBank/DDBJ databases">
        <title>Functional genomics of gut bacteria from endangered species of beetles.</title>
        <authorList>
            <person name="Carlos-Shanley C."/>
        </authorList>
    </citation>
    <scope>NUCLEOTIDE SEQUENCE [LARGE SCALE GENOMIC DNA]</scope>
    <source>
        <strain evidence="1 2">S00151</strain>
    </source>
</reference>
<dbReference type="GO" id="GO:0016740">
    <property type="term" value="F:transferase activity"/>
    <property type="evidence" value="ECO:0007669"/>
    <property type="project" value="UniProtKB-KW"/>
</dbReference>